<keyword evidence="7" id="KW-1185">Reference proteome</keyword>
<dbReference type="GO" id="GO:0005506">
    <property type="term" value="F:iron ion binding"/>
    <property type="evidence" value="ECO:0007669"/>
    <property type="project" value="InterPro"/>
</dbReference>
<dbReference type="PANTHER" id="PTHR47955">
    <property type="entry name" value="CYTOCHROME P450 FAMILY 71 PROTEIN"/>
    <property type="match status" value="1"/>
</dbReference>
<proteinExistence type="inferred from homology"/>
<keyword evidence="5" id="KW-0560">Oxidoreductase</keyword>
<keyword evidence="4 5" id="KW-0349">Heme</keyword>
<reference evidence="6" key="1">
    <citation type="submission" date="2022-08" db="EMBL/GenBank/DDBJ databases">
        <authorList>
            <person name="Marques A."/>
        </authorList>
    </citation>
    <scope>NUCLEOTIDE SEQUENCE</scope>
    <source>
        <strain evidence="6">RhyPub2mFocal</strain>
        <tissue evidence="6">Leaves</tissue>
    </source>
</reference>
<dbReference type="GO" id="GO:0004497">
    <property type="term" value="F:monooxygenase activity"/>
    <property type="evidence" value="ECO:0007669"/>
    <property type="project" value="UniProtKB-KW"/>
</dbReference>
<dbReference type="EMBL" id="JAMFTS010000002">
    <property type="protein sequence ID" value="KAJ4786426.1"/>
    <property type="molecule type" value="Genomic_DNA"/>
</dbReference>
<accession>A0AAV8F3W0</accession>
<comment type="cofactor">
    <cofactor evidence="4">
        <name>heme</name>
        <dbReference type="ChEBI" id="CHEBI:30413"/>
    </cofactor>
</comment>
<evidence type="ECO:0000313" key="7">
    <source>
        <dbReference type="Proteomes" id="UP001140206"/>
    </source>
</evidence>
<dbReference type="Gene3D" id="1.10.630.10">
    <property type="entry name" value="Cytochrome P450"/>
    <property type="match status" value="1"/>
</dbReference>
<dbReference type="PROSITE" id="PS00086">
    <property type="entry name" value="CYTOCHROME_P450"/>
    <property type="match status" value="1"/>
</dbReference>
<evidence type="ECO:0000256" key="2">
    <source>
        <dbReference type="ARBA" id="ARBA00022723"/>
    </source>
</evidence>
<dbReference type="InterPro" id="IPR017972">
    <property type="entry name" value="Cyt_P450_CS"/>
</dbReference>
<feature type="binding site" description="axial binding residue" evidence="4">
    <location>
        <position position="435"/>
    </location>
    <ligand>
        <name>heme</name>
        <dbReference type="ChEBI" id="CHEBI:30413"/>
    </ligand>
    <ligandPart>
        <name>Fe</name>
        <dbReference type="ChEBI" id="CHEBI:18248"/>
    </ligandPart>
</feature>
<dbReference type="SUPFAM" id="SSF48264">
    <property type="entry name" value="Cytochrome P450"/>
    <property type="match status" value="1"/>
</dbReference>
<evidence type="ECO:0000256" key="3">
    <source>
        <dbReference type="ARBA" id="ARBA00023004"/>
    </source>
</evidence>
<dbReference type="GO" id="GO:0016705">
    <property type="term" value="F:oxidoreductase activity, acting on paired donors, with incorporation or reduction of molecular oxygen"/>
    <property type="evidence" value="ECO:0007669"/>
    <property type="project" value="InterPro"/>
</dbReference>
<dbReference type="InterPro" id="IPR002401">
    <property type="entry name" value="Cyt_P450_E_grp-I"/>
</dbReference>
<protein>
    <submittedName>
        <fullName evidence="6">Cytochrome P450</fullName>
    </submittedName>
</protein>
<organism evidence="6 7">
    <name type="scientific">Rhynchospora pubera</name>
    <dbReference type="NCBI Taxonomy" id="906938"/>
    <lineage>
        <taxon>Eukaryota</taxon>
        <taxon>Viridiplantae</taxon>
        <taxon>Streptophyta</taxon>
        <taxon>Embryophyta</taxon>
        <taxon>Tracheophyta</taxon>
        <taxon>Spermatophyta</taxon>
        <taxon>Magnoliopsida</taxon>
        <taxon>Liliopsida</taxon>
        <taxon>Poales</taxon>
        <taxon>Cyperaceae</taxon>
        <taxon>Cyperoideae</taxon>
        <taxon>Rhynchosporeae</taxon>
        <taxon>Rhynchospora</taxon>
    </lineage>
</organism>
<dbReference type="Proteomes" id="UP001140206">
    <property type="component" value="Chromosome 2"/>
</dbReference>
<sequence length="496" mass="56719">MFPLALLALFYLILIVVLLKTRKVVYSPKYQQLPPSPPKLPLIGNLHQVGNISQDSVHALSMKYGPLMLLHLGQIPTLIVSSAEMAQEVMKNQDNVYASRPSMKASKLLLYKNKTVGFAPYGEYWKHAKKLTIVHLLGVSKVKSYELARKEEVHSTVEKIRHAQSLSNPVDLSEVFSSFTLDILCRVVSKNFSKKHLLRGLIEEGTALFGEFNFEDYFPALHVFDNLLKFDSKAKEISKQWDDLLEQVITEHLNRDEKDGDFIDVLLSLQANKQADFELTKDHIKAILVDMFGAGSHTTFITLEWVMAELVKDQKTMLTLQQEVRTMSDNKSGTISEEDLKKMTWLKAVIKETLRLHPPAPLLVPRESLEESQINGYNVPKGTKVLINAWTINRDPKFWQNPDKFIPERFVEKTGIDFRGNNFQLIPFGGGRRICPGINFAISNIEIMIATILFHFDWELPCGMKRDEFDMNYAPGLTVRRNKTLYLVPREVCHTF</sequence>
<comment type="similarity">
    <text evidence="1 5">Belongs to the cytochrome P450 family.</text>
</comment>
<evidence type="ECO:0000256" key="5">
    <source>
        <dbReference type="RuleBase" id="RU000461"/>
    </source>
</evidence>
<dbReference type="Pfam" id="PF00067">
    <property type="entry name" value="p450"/>
    <property type="match status" value="1"/>
</dbReference>
<keyword evidence="2 4" id="KW-0479">Metal-binding</keyword>
<evidence type="ECO:0000256" key="4">
    <source>
        <dbReference type="PIRSR" id="PIRSR602401-1"/>
    </source>
</evidence>
<dbReference type="InterPro" id="IPR001128">
    <property type="entry name" value="Cyt_P450"/>
</dbReference>
<dbReference type="GO" id="GO:0020037">
    <property type="term" value="F:heme binding"/>
    <property type="evidence" value="ECO:0007669"/>
    <property type="project" value="InterPro"/>
</dbReference>
<name>A0AAV8F3W0_9POAL</name>
<evidence type="ECO:0000256" key="1">
    <source>
        <dbReference type="ARBA" id="ARBA00010617"/>
    </source>
</evidence>
<comment type="caution">
    <text evidence="6">The sequence shown here is derived from an EMBL/GenBank/DDBJ whole genome shotgun (WGS) entry which is preliminary data.</text>
</comment>
<dbReference type="AlphaFoldDB" id="A0AAV8F3W0"/>
<keyword evidence="5" id="KW-0503">Monooxygenase</keyword>
<dbReference type="FunFam" id="1.10.630.10:FF:000011">
    <property type="entry name" value="Cytochrome P450 83B1"/>
    <property type="match status" value="1"/>
</dbReference>
<dbReference type="InterPro" id="IPR036396">
    <property type="entry name" value="Cyt_P450_sf"/>
</dbReference>
<gene>
    <name evidence="6" type="ORF">LUZ62_037672</name>
</gene>
<evidence type="ECO:0000313" key="6">
    <source>
        <dbReference type="EMBL" id="KAJ4786426.1"/>
    </source>
</evidence>
<dbReference type="PRINTS" id="PR00463">
    <property type="entry name" value="EP450I"/>
</dbReference>
<keyword evidence="3 4" id="KW-0408">Iron</keyword>
<dbReference type="CDD" id="cd11072">
    <property type="entry name" value="CYP71-like"/>
    <property type="match status" value="1"/>
</dbReference>
<dbReference type="PRINTS" id="PR00385">
    <property type="entry name" value="P450"/>
</dbReference>
<dbReference type="PANTHER" id="PTHR47955:SF14">
    <property type="entry name" value="OS01G0543600 PROTEIN"/>
    <property type="match status" value="1"/>
</dbReference>